<reference evidence="1" key="1">
    <citation type="submission" date="2020-10" db="EMBL/GenBank/DDBJ databases">
        <authorList>
            <person name="Kikuchi T."/>
        </authorList>
    </citation>
    <scope>NUCLEOTIDE SEQUENCE</scope>
    <source>
        <strain evidence="1">NKZ352</strain>
    </source>
</reference>
<sequence length="273" mass="31091">MYPFGRSGKVLGRRVTCSFCLRIDDHTSDGCPVYSTGERRRQLTSMRHHNSRCNDRGQCSYCSGRFGRAVRLADHDVSLCLILDDMKSHDHTSDGCPVYSTGERRRQLIERGRACRTCLRYHNSRCNDRGQCSYCSGRFGRAVRLADHDVSLCLILDDMKSHDHTSDGCPVYSTGERRRQLIERGRACRTCLRYHNSRCNDRGQCRYCSGRFGREVRLAGLLSKIHEATEAQHAVSPDRRQDSEPANIFDLKSLNCGRFGRDSSGPSEDRRIA</sequence>
<dbReference type="AlphaFoldDB" id="A0A8S1H3M5"/>
<dbReference type="Proteomes" id="UP000835052">
    <property type="component" value="Unassembled WGS sequence"/>
</dbReference>
<comment type="caution">
    <text evidence="1">The sequence shown here is derived from an EMBL/GenBank/DDBJ whole genome shotgun (WGS) entry which is preliminary data.</text>
</comment>
<proteinExistence type="predicted"/>
<organism evidence="1 2">
    <name type="scientific">Caenorhabditis auriculariae</name>
    <dbReference type="NCBI Taxonomy" id="2777116"/>
    <lineage>
        <taxon>Eukaryota</taxon>
        <taxon>Metazoa</taxon>
        <taxon>Ecdysozoa</taxon>
        <taxon>Nematoda</taxon>
        <taxon>Chromadorea</taxon>
        <taxon>Rhabditida</taxon>
        <taxon>Rhabditina</taxon>
        <taxon>Rhabditomorpha</taxon>
        <taxon>Rhabditoidea</taxon>
        <taxon>Rhabditidae</taxon>
        <taxon>Peloderinae</taxon>
        <taxon>Caenorhabditis</taxon>
    </lineage>
</organism>
<dbReference type="EMBL" id="CAJGYM010000014">
    <property type="protein sequence ID" value="CAD6190087.1"/>
    <property type="molecule type" value="Genomic_DNA"/>
</dbReference>
<gene>
    <name evidence="1" type="ORF">CAUJ_LOCUS6006</name>
</gene>
<name>A0A8S1H3M5_9PELO</name>
<evidence type="ECO:0000313" key="2">
    <source>
        <dbReference type="Proteomes" id="UP000835052"/>
    </source>
</evidence>
<evidence type="ECO:0000313" key="1">
    <source>
        <dbReference type="EMBL" id="CAD6190087.1"/>
    </source>
</evidence>
<accession>A0A8S1H3M5</accession>
<keyword evidence="2" id="KW-1185">Reference proteome</keyword>
<protein>
    <submittedName>
        <fullName evidence="1">Uncharacterized protein</fullName>
    </submittedName>
</protein>